<dbReference type="InterPro" id="IPR029044">
    <property type="entry name" value="Nucleotide-diphossugar_trans"/>
</dbReference>
<evidence type="ECO:0000313" key="4">
    <source>
        <dbReference type="Proteomes" id="UP000316343"/>
    </source>
</evidence>
<sequence>MMAGERRLGAALLAAGSSHRFGDDDKLTADFCGMPLGVHTACALPLSLFTHAWAITANAEHPCAHGWREAGFDVHVNPKAETGMGSSVALAASMAMAAQLDGLMIALADMPFVPERHFAALVNAAKDIGPQCIATSAVADTRMPPAIFGSDQFGSLARSSGDSGARGILSKGQVLACSPDWLTDIDTPEALVTARNRIKGR</sequence>
<gene>
    <name evidence="3" type="ORF">FGU71_08945</name>
</gene>
<feature type="domain" description="MobA-like NTP transferase" evidence="2">
    <location>
        <begin position="10"/>
        <end position="171"/>
    </location>
</feature>
<dbReference type="EMBL" id="VHJK01000001">
    <property type="protein sequence ID" value="TRD11971.1"/>
    <property type="molecule type" value="Genomic_DNA"/>
</dbReference>
<dbReference type="AlphaFoldDB" id="A0A547PCV8"/>
<comment type="caution">
    <text evidence="3">The sequence shown here is derived from an EMBL/GenBank/DDBJ whole genome shotgun (WGS) entry which is preliminary data.</text>
</comment>
<proteinExistence type="predicted"/>
<dbReference type="PANTHER" id="PTHR43777">
    <property type="entry name" value="MOLYBDENUM COFACTOR CYTIDYLYLTRANSFERASE"/>
    <property type="match status" value="1"/>
</dbReference>
<dbReference type="Proteomes" id="UP000316343">
    <property type="component" value="Unassembled WGS sequence"/>
</dbReference>
<evidence type="ECO:0000256" key="1">
    <source>
        <dbReference type="ARBA" id="ARBA00022842"/>
    </source>
</evidence>
<dbReference type="InterPro" id="IPR025877">
    <property type="entry name" value="MobA-like_NTP_Trfase"/>
</dbReference>
<name>A0A547PCV8_9SPHN</name>
<dbReference type="RefSeq" id="WP_234035770.1">
    <property type="nucleotide sequence ID" value="NZ_VHJK01000001.1"/>
</dbReference>
<dbReference type="SUPFAM" id="SSF53448">
    <property type="entry name" value="Nucleotide-diphospho-sugar transferases"/>
    <property type="match status" value="1"/>
</dbReference>
<keyword evidence="1" id="KW-0460">Magnesium</keyword>
<dbReference type="PANTHER" id="PTHR43777:SF1">
    <property type="entry name" value="MOLYBDENUM COFACTOR CYTIDYLYLTRANSFERASE"/>
    <property type="match status" value="1"/>
</dbReference>
<reference evidence="3 4" key="1">
    <citation type="submission" date="2019-06" db="EMBL/GenBank/DDBJ databases">
        <title>Erythrobacter insulae sp. nov., isolated from a tidal flat.</title>
        <authorList>
            <person name="Yoon J.-H."/>
        </authorList>
    </citation>
    <scope>NUCLEOTIDE SEQUENCE [LARGE SCALE GENOMIC DNA]</scope>
    <source>
        <strain evidence="3 4">JBTF-M21</strain>
    </source>
</reference>
<keyword evidence="4" id="KW-1185">Reference proteome</keyword>
<dbReference type="Gene3D" id="3.90.550.10">
    <property type="entry name" value="Spore Coat Polysaccharide Biosynthesis Protein SpsA, Chain A"/>
    <property type="match status" value="1"/>
</dbReference>
<keyword evidence="3" id="KW-0808">Transferase</keyword>
<evidence type="ECO:0000259" key="2">
    <source>
        <dbReference type="Pfam" id="PF12804"/>
    </source>
</evidence>
<organism evidence="3 4">
    <name type="scientific">Erythrobacter insulae</name>
    <dbReference type="NCBI Taxonomy" id="2584124"/>
    <lineage>
        <taxon>Bacteria</taxon>
        <taxon>Pseudomonadati</taxon>
        <taxon>Pseudomonadota</taxon>
        <taxon>Alphaproteobacteria</taxon>
        <taxon>Sphingomonadales</taxon>
        <taxon>Erythrobacteraceae</taxon>
        <taxon>Erythrobacter/Porphyrobacter group</taxon>
        <taxon>Erythrobacter</taxon>
    </lineage>
</organism>
<dbReference type="CDD" id="cd04182">
    <property type="entry name" value="GT_2_like_f"/>
    <property type="match status" value="1"/>
</dbReference>
<dbReference type="GO" id="GO:0016779">
    <property type="term" value="F:nucleotidyltransferase activity"/>
    <property type="evidence" value="ECO:0007669"/>
    <property type="project" value="UniProtKB-ARBA"/>
</dbReference>
<accession>A0A547PCV8</accession>
<evidence type="ECO:0000313" key="3">
    <source>
        <dbReference type="EMBL" id="TRD11971.1"/>
    </source>
</evidence>
<dbReference type="Pfam" id="PF12804">
    <property type="entry name" value="NTP_transf_3"/>
    <property type="match status" value="1"/>
</dbReference>
<protein>
    <submittedName>
        <fullName evidence="3">Nucleotidyltransferase family protein</fullName>
    </submittedName>
</protein>